<name>A0A0V1PTW9_9ASCO</name>
<dbReference type="PANTHER" id="PTHR13348">
    <property type="entry name" value="RIBONUCLEASE P SUBUNIT P29"/>
    <property type="match status" value="1"/>
</dbReference>
<dbReference type="GO" id="GO:0030677">
    <property type="term" value="C:ribonuclease P complex"/>
    <property type="evidence" value="ECO:0007669"/>
    <property type="project" value="InterPro"/>
</dbReference>
<dbReference type="Proteomes" id="UP000054251">
    <property type="component" value="Unassembled WGS sequence"/>
</dbReference>
<dbReference type="Gene3D" id="2.30.30.210">
    <property type="entry name" value="Ribonuclease P/MRP, subunit p29"/>
    <property type="match status" value="1"/>
</dbReference>
<evidence type="ECO:0000313" key="5">
    <source>
        <dbReference type="Proteomes" id="UP000054251"/>
    </source>
</evidence>
<dbReference type="GO" id="GO:0006364">
    <property type="term" value="P:rRNA processing"/>
    <property type="evidence" value="ECO:0007669"/>
    <property type="project" value="TreeGrafter"/>
</dbReference>
<comment type="subcellular location">
    <subcellularLocation>
        <location evidence="1">Nucleus</location>
    </subcellularLocation>
</comment>
<organism evidence="4 5">
    <name type="scientific">Debaryomyces fabryi</name>
    <dbReference type="NCBI Taxonomy" id="58627"/>
    <lineage>
        <taxon>Eukaryota</taxon>
        <taxon>Fungi</taxon>
        <taxon>Dikarya</taxon>
        <taxon>Ascomycota</taxon>
        <taxon>Saccharomycotina</taxon>
        <taxon>Pichiomycetes</taxon>
        <taxon>Debaryomycetaceae</taxon>
        <taxon>Debaryomyces</taxon>
    </lineage>
</organism>
<dbReference type="InterPro" id="IPR036980">
    <property type="entry name" value="RNase_P/MRP_Rpp29_sf"/>
</dbReference>
<dbReference type="GeneID" id="26841549"/>
<gene>
    <name evidence="4" type="ORF">AC631_04540</name>
</gene>
<dbReference type="InterPro" id="IPR002730">
    <property type="entry name" value="Rpp29/RNP1"/>
</dbReference>
<dbReference type="SUPFAM" id="SSF101744">
    <property type="entry name" value="Rof/RNase P subunit-like"/>
    <property type="match status" value="1"/>
</dbReference>
<accession>A0A0V1PTW9</accession>
<dbReference type="OrthoDB" id="124041at2759"/>
<comment type="caution">
    <text evidence="4">The sequence shown here is derived from an EMBL/GenBank/DDBJ whole genome shotgun (WGS) entry which is preliminary data.</text>
</comment>
<dbReference type="AlphaFoldDB" id="A0A0V1PTW9"/>
<dbReference type="PIRSF" id="PIRSF027081">
    <property type="entry name" value="RNase_P/MRP_p29_subunit"/>
    <property type="match status" value="1"/>
</dbReference>
<dbReference type="InterPro" id="IPR023534">
    <property type="entry name" value="Rof/RNase_P-like"/>
</dbReference>
<dbReference type="EMBL" id="LMYN01000125">
    <property type="protein sequence ID" value="KRZ99693.1"/>
    <property type="molecule type" value="Genomic_DNA"/>
</dbReference>
<evidence type="ECO:0000256" key="2">
    <source>
        <dbReference type="ARBA" id="ARBA00006181"/>
    </source>
</evidence>
<keyword evidence="3" id="KW-0819">tRNA processing</keyword>
<comment type="similarity">
    <text evidence="2">Belongs to the eukaryotic/archaeal RNase P protein component 1 family.</text>
</comment>
<keyword evidence="5" id="KW-1185">Reference proteome</keyword>
<reference evidence="4 5" key="1">
    <citation type="submission" date="2015-11" db="EMBL/GenBank/DDBJ databases">
        <title>The genome of Debaryomyces fabryi.</title>
        <authorList>
            <person name="Tafer H."/>
            <person name="Lopandic K."/>
        </authorList>
    </citation>
    <scope>NUCLEOTIDE SEQUENCE [LARGE SCALE GENOMIC DNA]</scope>
    <source>
        <strain evidence="4 5">CBS 789</strain>
    </source>
</reference>
<dbReference type="SMART" id="SM00538">
    <property type="entry name" value="POP4"/>
    <property type="match status" value="1"/>
</dbReference>
<dbReference type="GO" id="GO:0000172">
    <property type="term" value="C:ribonuclease MRP complex"/>
    <property type="evidence" value="ECO:0007669"/>
    <property type="project" value="InterPro"/>
</dbReference>
<dbReference type="PANTHER" id="PTHR13348:SF0">
    <property type="entry name" value="RIBONUCLEASE P PROTEIN SUBUNIT P29"/>
    <property type="match status" value="1"/>
</dbReference>
<dbReference type="RefSeq" id="XP_015465796.1">
    <property type="nucleotide sequence ID" value="XM_015613369.1"/>
</dbReference>
<dbReference type="GO" id="GO:0005634">
    <property type="term" value="C:nucleus"/>
    <property type="evidence" value="ECO:0007669"/>
    <property type="project" value="UniProtKB-SubCell"/>
</dbReference>
<protein>
    <recommendedName>
        <fullName evidence="3">Ribonuclease P protein subunit</fullName>
    </recommendedName>
</protein>
<keyword evidence="3" id="KW-0539">Nucleus</keyword>
<dbReference type="GO" id="GO:0001682">
    <property type="term" value="P:tRNA 5'-leader removal"/>
    <property type="evidence" value="ECO:0007669"/>
    <property type="project" value="InterPro"/>
</dbReference>
<sequence>MNKNNALEKHLLTRCYSSEARIEELLSTRYSITGDQKPSLLLVPTGQDAESSKTKALLHQEKTKTIDESHKTKKYNTRMELKNYIKNTLNNQHKVIKKIQAYNRLTKQNANKKPFPILKLLEHYSIPMYEEFIPISNLWQDYMQNLLFPSANNKLPSLISILPKLSSADFHGCLLTVLKSTNRLLVGVRGIVVWDTQHSFILCVPRTNDSKEWNESKQVFTPSEQVGGLRIIPKKGCLFGFDVILPSGEGQEEEDECIGFTVIGSRFEFRSVDRSGKKFKNHNVDDIL</sequence>
<dbReference type="Pfam" id="PF01868">
    <property type="entry name" value="RNase_P-MRP_p29"/>
    <property type="match status" value="1"/>
</dbReference>
<proteinExistence type="inferred from homology"/>
<dbReference type="GO" id="GO:0033204">
    <property type="term" value="F:ribonuclease P RNA binding"/>
    <property type="evidence" value="ECO:0007669"/>
    <property type="project" value="InterPro"/>
</dbReference>
<evidence type="ECO:0000313" key="4">
    <source>
        <dbReference type="EMBL" id="KRZ99693.1"/>
    </source>
</evidence>
<evidence type="ECO:0000256" key="1">
    <source>
        <dbReference type="ARBA" id="ARBA00004123"/>
    </source>
</evidence>
<evidence type="ECO:0000256" key="3">
    <source>
        <dbReference type="PIRNR" id="PIRNR027081"/>
    </source>
</evidence>
<dbReference type="InterPro" id="IPR016848">
    <property type="entry name" value="RNase_P/MRP_Rpp29-subunit"/>
</dbReference>